<proteinExistence type="predicted"/>
<accession>A0A0E3Q4Z3</accession>
<feature type="region of interest" description="Disordered" evidence="1">
    <location>
        <begin position="245"/>
        <end position="267"/>
    </location>
</feature>
<dbReference type="Pfam" id="PF14690">
    <property type="entry name" value="Zn_ribbon_ISL3"/>
    <property type="match status" value="1"/>
</dbReference>
<dbReference type="HOGENOM" id="CLU_041900_8_0_2"/>
<feature type="domain" description="Transposase IS204/IS1001/IS1096/IS1165 zinc-finger" evidence="4">
    <location>
        <begin position="33"/>
        <end position="77"/>
    </location>
</feature>
<keyword evidence="6" id="KW-1185">Reference proteome</keyword>
<organism evidence="5 6">
    <name type="scientific">Methanosarcina vacuolata Z-761</name>
    <dbReference type="NCBI Taxonomy" id="1434123"/>
    <lineage>
        <taxon>Archaea</taxon>
        <taxon>Methanobacteriati</taxon>
        <taxon>Methanobacteriota</taxon>
        <taxon>Stenosarchaea group</taxon>
        <taxon>Methanomicrobia</taxon>
        <taxon>Methanosarcinales</taxon>
        <taxon>Methanosarcinaceae</taxon>
        <taxon>Methanosarcina</taxon>
    </lineage>
</organism>
<sequence length="267" mass="30781">MNVKDPWQITSTEFDLTSEKLNIWIDFTRGSKFPCPKCGKPNCSAYDTKEKVLRHINYFQYSTYLYCRIPRIECEKCGVLQIKVPWAREKSNFTLRMEAHILELSKRMPVLQIGKLLGENDTKLWRVINHYTDNARSKEDLSDVCVVGIDETSCKKGHEYITLVVDIKDSKVIFACEGKDSSTITSFSKDLQDHNGNKSNIKSVCCDMSPSYISGISKEFPDAKITFDRFHVMKAMNEGLNEVRIQEQKKPRNSKIPNSYGLRTRKI</sequence>
<name>A0A0E3Q4Z3_9EURY</name>
<dbReference type="InterPro" id="IPR029261">
    <property type="entry name" value="Transposase_Znf"/>
</dbReference>
<dbReference type="KEGG" id="mvc:MSVAZ_2270"/>
<dbReference type="InterPro" id="IPR002560">
    <property type="entry name" value="Transposase_DDE"/>
</dbReference>
<dbReference type="Pfam" id="PF13542">
    <property type="entry name" value="HTH_Tnp_ISL3"/>
    <property type="match status" value="1"/>
</dbReference>
<reference evidence="5 6" key="1">
    <citation type="submission" date="2014-07" db="EMBL/GenBank/DDBJ databases">
        <title>Methanogenic archaea and the global carbon cycle.</title>
        <authorList>
            <person name="Henriksen J.R."/>
            <person name="Luke J."/>
            <person name="Reinhart S."/>
            <person name="Benedict M.N."/>
            <person name="Youngblut N.D."/>
            <person name="Metcalf M.E."/>
            <person name="Whitaker R.J."/>
            <person name="Metcalf W.W."/>
        </authorList>
    </citation>
    <scope>NUCLEOTIDE SEQUENCE [LARGE SCALE GENOMIC DNA]</scope>
    <source>
        <strain evidence="5 6">Z-761</strain>
    </source>
</reference>
<dbReference type="EMBL" id="CP009520">
    <property type="protein sequence ID" value="AKB44539.1"/>
    <property type="molecule type" value="Genomic_DNA"/>
</dbReference>
<evidence type="ECO:0000313" key="5">
    <source>
        <dbReference type="EMBL" id="AKB44539.1"/>
    </source>
</evidence>
<dbReference type="InterPro" id="IPR047951">
    <property type="entry name" value="Transpos_ISL3"/>
</dbReference>
<evidence type="ECO:0000256" key="1">
    <source>
        <dbReference type="SAM" id="MobiDB-lite"/>
    </source>
</evidence>
<feature type="domain" description="Transposase IS204/IS1001/IS1096/IS1165 DDE" evidence="2">
    <location>
        <begin position="147"/>
        <end position="253"/>
    </location>
</feature>
<dbReference type="Proteomes" id="UP000033096">
    <property type="component" value="Chromosome"/>
</dbReference>
<dbReference type="InterPro" id="IPR032877">
    <property type="entry name" value="Transposase_HTH"/>
</dbReference>
<dbReference type="Pfam" id="PF01610">
    <property type="entry name" value="DDE_Tnp_ISL3"/>
    <property type="match status" value="1"/>
</dbReference>
<protein>
    <submittedName>
        <fullName evidence="5">Mobile element protein</fullName>
    </submittedName>
</protein>
<dbReference type="PATRIC" id="fig|1434123.4.peg.2774"/>
<evidence type="ECO:0000313" key="6">
    <source>
        <dbReference type="Proteomes" id="UP000033096"/>
    </source>
</evidence>
<dbReference type="NCBIfam" id="NF033550">
    <property type="entry name" value="transpos_ISL3"/>
    <property type="match status" value="1"/>
</dbReference>
<dbReference type="PANTHER" id="PTHR33498">
    <property type="entry name" value="TRANSPOSASE FOR INSERTION SEQUENCE ELEMENT IS1557"/>
    <property type="match status" value="1"/>
</dbReference>
<feature type="domain" description="Transposase IS204/IS1001/IS1096/IS1165 helix-turn-helix" evidence="3">
    <location>
        <begin position="83"/>
        <end position="131"/>
    </location>
</feature>
<evidence type="ECO:0000259" key="3">
    <source>
        <dbReference type="Pfam" id="PF13542"/>
    </source>
</evidence>
<evidence type="ECO:0000259" key="2">
    <source>
        <dbReference type="Pfam" id="PF01610"/>
    </source>
</evidence>
<gene>
    <name evidence="5" type="ORF">MSVAZ_2270</name>
</gene>
<evidence type="ECO:0000259" key="4">
    <source>
        <dbReference type="Pfam" id="PF14690"/>
    </source>
</evidence>
<dbReference type="PANTHER" id="PTHR33498:SF1">
    <property type="entry name" value="TRANSPOSASE FOR INSERTION SEQUENCE ELEMENT IS1557"/>
    <property type="match status" value="1"/>
</dbReference>
<dbReference type="AlphaFoldDB" id="A0A0E3Q4Z3"/>